<keyword evidence="2" id="KW-0812">Transmembrane</keyword>
<dbReference type="Proteomes" id="UP000538929">
    <property type="component" value="Unassembled WGS sequence"/>
</dbReference>
<dbReference type="AlphaFoldDB" id="A0A7W3Y318"/>
<keyword evidence="2" id="KW-0472">Membrane</keyword>
<sequence length="171" mass="18947">MGIERTLERVETDLAAGRVPVARQRLRGLAGSFPQNLGIRARLAEVYRLYGEPAQAGRWSLLEADRRPEEVAAFEARHPDPVERMRLVAWRGPEEEAATAFARERLAELRREASRAAGRPLEWGSTDPPTEGEEESGDIGDTLAGWGCFAATLLFLLLAGIGAVTVLRWLW</sequence>
<evidence type="ECO:0000313" key="4">
    <source>
        <dbReference type="Proteomes" id="UP000538929"/>
    </source>
</evidence>
<reference evidence="4" key="1">
    <citation type="submission" date="2019-10" db="EMBL/GenBank/DDBJ databases">
        <title>Streptomyces sp. nov., a novel actinobacterium isolated from alkaline environment.</title>
        <authorList>
            <person name="Golinska P."/>
        </authorList>
    </citation>
    <scope>NUCLEOTIDE SEQUENCE [LARGE SCALE GENOMIC DNA]</scope>
    <source>
        <strain evidence="4">DSM 42118</strain>
    </source>
</reference>
<keyword evidence="2" id="KW-1133">Transmembrane helix</keyword>
<name>A0A7W3Y318_9ACTN</name>
<proteinExistence type="predicted"/>
<accession>A0A7W3Y318</accession>
<evidence type="ECO:0000256" key="2">
    <source>
        <dbReference type="SAM" id="Phobius"/>
    </source>
</evidence>
<gene>
    <name evidence="3" type="ORF">FNQ90_19060</name>
</gene>
<keyword evidence="4" id="KW-1185">Reference proteome</keyword>
<evidence type="ECO:0000313" key="3">
    <source>
        <dbReference type="EMBL" id="MBB0246148.1"/>
    </source>
</evidence>
<comment type="caution">
    <text evidence="3">The sequence shown here is derived from an EMBL/GenBank/DDBJ whole genome shotgun (WGS) entry which is preliminary data.</text>
</comment>
<evidence type="ECO:0000256" key="1">
    <source>
        <dbReference type="SAM" id="MobiDB-lite"/>
    </source>
</evidence>
<feature type="region of interest" description="Disordered" evidence="1">
    <location>
        <begin position="117"/>
        <end position="139"/>
    </location>
</feature>
<dbReference type="InterPro" id="IPR046491">
    <property type="entry name" value="DUF6584"/>
</dbReference>
<dbReference type="RefSeq" id="WP_182607527.1">
    <property type="nucleotide sequence ID" value="NZ_VKHT01000749.1"/>
</dbReference>
<protein>
    <submittedName>
        <fullName evidence="3">Uncharacterized protein</fullName>
    </submittedName>
</protein>
<dbReference type="Pfam" id="PF20225">
    <property type="entry name" value="DUF6584"/>
    <property type="match status" value="1"/>
</dbReference>
<organism evidence="3 4">
    <name type="scientific">Streptomyces alkaliphilus</name>
    <dbReference type="NCBI Taxonomy" id="1472722"/>
    <lineage>
        <taxon>Bacteria</taxon>
        <taxon>Bacillati</taxon>
        <taxon>Actinomycetota</taxon>
        <taxon>Actinomycetes</taxon>
        <taxon>Kitasatosporales</taxon>
        <taxon>Streptomycetaceae</taxon>
        <taxon>Streptomyces</taxon>
    </lineage>
</organism>
<feature type="transmembrane region" description="Helical" evidence="2">
    <location>
        <begin position="143"/>
        <end position="170"/>
    </location>
</feature>
<dbReference type="EMBL" id="VKHT01000749">
    <property type="protein sequence ID" value="MBB0246148.1"/>
    <property type="molecule type" value="Genomic_DNA"/>
</dbReference>